<dbReference type="EMBL" id="JALJOR010000002">
    <property type="protein sequence ID" value="KAK9824034.1"/>
    <property type="molecule type" value="Genomic_DNA"/>
</dbReference>
<dbReference type="Proteomes" id="UP001489004">
    <property type="component" value="Unassembled WGS sequence"/>
</dbReference>
<evidence type="ECO:0000256" key="3">
    <source>
        <dbReference type="ARBA" id="ARBA00022552"/>
    </source>
</evidence>
<dbReference type="GO" id="GO:0000177">
    <property type="term" value="C:cytoplasmic exosome (RNase complex)"/>
    <property type="evidence" value="ECO:0007669"/>
    <property type="project" value="TreeGrafter"/>
</dbReference>
<dbReference type="SUPFAM" id="SSF110324">
    <property type="entry name" value="Ribosomal L27 protein-like"/>
    <property type="match status" value="1"/>
</dbReference>
<dbReference type="CDD" id="cd22525">
    <property type="entry name" value="KH-I_Rrp4_eukar"/>
    <property type="match status" value="1"/>
</dbReference>
<dbReference type="Pfam" id="PF15985">
    <property type="entry name" value="KH_6"/>
    <property type="match status" value="1"/>
</dbReference>
<dbReference type="GO" id="GO:0000467">
    <property type="term" value="P:exonucleolytic trimming to generate mature 3'-end of 5.8S rRNA from tricistronic rRNA transcript (SSU-rRNA, 5.8S rRNA, LSU-rRNA)"/>
    <property type="evidence" value="ECO:0007669"/>
    <property type="project" value="TreeGrafter"/>
</dbReference>
<dbReference type="InterPro" id="IPR026699">
    <property type="entry name" value="Exosome_RNA_bind1/RRP40/RRP4"/>
</dbReference>
<comment type="caution">
    <text evidence="9">The sequence shown here is derived from an EMBL/GenBank/DDBJ whole genome shotgun (WGS) entry which is preliminary data.</text>
</comment>
<dbReference type="GO" id="GO:0071035">
    <property type="term" value="P:nuclear polyadenylation-dependent rRNA catabolic process"/>
    <property type="evidence" value="ECO:0007669"/>
    <property type="project" value="TreeGrafter"/>
</dbReference>
<dbReference type="Pfam" id="PF21266">
    <property type="entry name" value="S1_RRP4"/>
    <property type="match status" value="1"/>
</dbReference>
<dbReference type="PANTHER" id="PTHR21321">
    <property type="entry name" value="PNAS-3 RELATED"/>
    <property type="match status" value="1"/>
</dbReference>
<dbReference type="GO" id="GO:0071051">
    <property type="term" value="P:poly(A)-dependent snoRNA 3'-end processing"/>
    <property type="evidence" value="ECO:0007669"/>
    <property type="project" value="TreeGrafter"/>
</dbReference>
<protein>
    <recommendedName>
        <fullName evidence="11">Ribosomal RNA-processing protein 4</fullName>
    </recommendedName>
</protein>
<dbReference type="InterPro" id="IPR004088">
    <property type="entry name" value="KH_dom_type_1"/>
</dbReference>
<gene>
    <name evidence="9" type="ORF">WJX72_007172</name>
</gene>
<accession>A0AAW1QR90</accession>
<feature type="domain" description="K Homology" evidence="7">
    <location>
        <begin position="180"/>
        <end position="221"/>
    </location>
</feature>
<dbReference type="InterPro" id="IPR048565">
    <property type="entry name" value="S1_RRP4"/>
</dbReference>
<evidence type="ECO:0000256" key="4">
    <source>
        <dbReference type="ARBA" id="ARBA00022835"/>
    </source>
</evidence>
<dbReference type="Gene3D" id="2.40.50.100">
    <property type="match status" value="1"/>
</dbReference>
<reference evidence="9 10" key="1">
    <citation type="journal article" date="2024" name="Nat. Commun.">
        <title>Phylogenomics reveals the evolutionary origins of lichenization in chlorophyte algae.</title>
        <authorList>
            <person name="Puginier C."/>
            <person name="Libourel C."/>
            <person name="Otte J."/>
            <person name="Skaloud P."/>
            <person name="Haon M."/>
            <person name="Grisel S."/>
            <person name="Petersen M."/>
            <person name="Berrin J.G."/>
            <person name="Delaux P.M."/>
            <person name="Dal Grande F."/>
            <person name="Keller J."/>
        </authorList>
    </citation>
    <scope>NUCLEOTIDE SEQUENCE [LARGE SCALE GENOMIC DNA]</scope>
    <source>
        <strain evidence="9 10">SAG 2043</strain>
    </source>
</reference>
<dbReference type="GO" id="GO:0071038">
    <property type="term" value="P:TRAMP-dependent tRNA surveillance pathway"/>
    <property type="evidence" value="ECO:0007669"/>
    <property type="project" value="TreeGrafter"/>
</dbReference>
<dbReference type="GO" id="GO:0003723">
    <property type="term" value="F:RNA binding"/>
    <property type="evidence" value="ECO:0007669"/>
    <property type="project" value="UniProtKB-KW"/>
</dbReference>
<comment type="similarity">
    <text evidence="2">Belongs to the RRP4 family.</text>
</comment>
<dbReference type="PANTHER" id="PTHR21321:SF4">
    <property type="entry name" value="EXOSOME COMPLEX COMPONENT RRP4"/>
    <property type="match status" value="1"/>
</dbReference>
<keyword evidence="5" id="KW-0694">RNA-binding</keyword>
<evidence type="ECO:0000256" key="6">
    <source>
        <dbReference type="ARBA" id="ARBA00023242"/>
    </source>
</evidence>
<dbReference type="AlphaFoldDB" id="A0AAW1QR90"/>
<keyword evidence="3" id="KW-0698">rRNA processing</keyword>
<evidence type="ECO:0000256" key="5">
    <source>
        <dbReference type="ARBA" id="ARBA00022884"/>
    </source>
</evidence>
<comment type="subcellular location">
    <subcellularLocation>
        <location evidence="1">Nucleus</location>
    </subcellularLocation>
</comment>
<keyword evidence="4" id="KW-0271">Exosome</keyword>
<keyword evidence="10" id="KW-1185">Reference proteome</keyword>
<evidence type="ECO:0000259" key="8">
    <source>
        <dbReference type="Pfam" id="PF21266"/>
    </source>
</evidence>
<dbReference type="GO" id="GO:0034475">
    <property type="term" value="P:U4 snRNA 3'-end processing"/>
    <property type="evidence" value="ECO:0007669"/>
    <property type="project" value="TreeGrafter"/>
</dbReference>
<dbReference type="GO" id="GO:0000176">
    <property type="term" value="C:nuclear exosome (RNase complex)"/>
    <property type="evidence" value="ECO:0007669"/>
    <property type="project" value="TreeGrafter"/>
</dbReference>
<evidence type="ECO:0000313" key="9">
    <source>
        <dbReference type="EMBL" id="KAK9824034.1"/>
    </source>
</evidence>
<name>A0AAW1QR90_9CHLO</name>
<organism evidence="9 10">
    <name type="scientific">[Myrmecia] bisecta</name>
    <dbReference type="NCBI Taxonomy" id="41462"/>
    <lineage>
        <taxon>Eukaryota</taxon>
        <taxon>Viridiplantae</taxon>
        <taxon>Chlorophyta</taxon>
        <taxon>core chlorophytes</taxon>
        <taxon>Trebouxiophyceae</taxon>
        <taxon>Trebouxiales</taxon>
        <taxon>Trebouxiaceae</taxon>
        <taxon>Myrmecia</taxon>
    </lineage>
</organism>
<keyword evidence="6" id="KW-0539">Nucleus</keyword>
<evidence type="ECO:0000313" key="10">
    <source>
        <dbReference type="Proteomes" id="UP001489004"/>
    </source>
</evidence>
<dbReference type="FunFam" id="2.40.50.140:FF:000038">
    <property type="entry name" value="Exosome complex component RRP4"/>
    <property type="match status" value="1"/>
</dbReference>
<dbReference type="SUPFAM" id="SSF50249">
    <property type="entry name" value="Nucleic acid-binding proteins"/>
    <property type="match status" value="1"/>
</dbReference>
<evidence type="ECO:0008006" key="11">
    <source>
        <dbReference type="Google" id="ProtNLM"/>
    </source>
</evidence>
<dbReference type="CDD" id="cd05789">
    <property type="entry name" value="S1_Rrp4"/>
    <property type="match status" value="1"/>
</dbReference>
<evidence type="ECO:0000256" key="2">
    <source>
        <dbReference type="ARBA" id="ARBA00009155"/>
    </source>
</evidence>
<sequence length="310" mass="32844">MLSLASGSVFDSADLVAVAASSFDQTSGGAPETPVVCVGDTIATDGQEGFLRGHGTQIVDGELVATVSGAVERINKLVSVRTLKSRYTAELGDVLVGRVREISGKRWKVDINGRQEAVLQLSAVNLPGGIQRRRTAEDELNMRSVFQEGDLISTEVQSFFADGSVALHTRSTKYGKLKGGQLVTVACSLIRRQKQHFIPLESLGVDVILGCNGLVWVTPHVAGAPAAAADQTSEPDTDVEPSVSAKQRAAVCRTANALRALGALGISITPATIEDTCKASIDAGVQLHAMLEGPFLEVIISQETQRRQRQ</sequence>
<dbReference type="GO" id="GO:0071034">
    <property type="term" value="P:CUT catabolic process"/>
    <property type="evidence" value="ECO:0007669"/>
    <property type="project" value="TreeGrafter"/>
</dbReference>
<evidence type="ECO:0000256" key="1">
    <source>
        <dbReference type="ARBA" id="ARBA00004123"/>
    </source>
</evidence>
<dbReference type="Gene3D" id="2.40.50.140">
    <property type="entry name" value="Nucleic acid-binding proteins"/>
    <property type="match status" value="1"/>
</dbReference>
<evidence type="ECO:0000259" key="7">
    <source>
        <dbReference type="Pfam" id="PF15985"/>
    </source>
</evidence>
<dbReference type="InterPro" id="IPR012340">
    <property type="entry name" value="NA-bd_OB-fold"/>
</dbReference>
<dbReference type="InterPro" id="IPR036612">
    <property type="entry name" value="KH_dom_type_1_sf"/>
</dbReference>
<feature type="domain" description="RRP4 S1" evidence="8">
    <location>
        <begin position="86"/>
        <end position="158"/>
    </location>
</feature>
<dbReference type="SUPFAM" id="SSF54791">
    <property type="entry name" value="Eukaryotic type KH-domain (KH-domain type I)"/>
    <property type="match status" value="1"/>
</dbReference>
<proteinExistence type="inferred from homology"/>